<dbReference type="PANTHER" id="PTHR43332">
    <property type="entry name" value="INNER MEMBRANE TRANSPORT PERMEASE YADH-RELATED"/>
    <property type="match status" value="1"/>
</dbReference>
<feature type="transmembrane region" description="Helical" evidence="5">
    <location>
        <begin position="39"/>
        <end position="58"/>
    </location>
</feature>
<dbReference type="NCBIfam" id="NF011648">
    <property type="entry name" value="PRK15066.1"/>
    <property type="match status" value="1"/>
</dbReference>
<comment type="similarity">
    <text evidence="5">Belongs to the ABC-2 integral membrane protein family.</text>
</comment>
<dbReference type="PANTHER" id="PTHR43332:SF2">
    <property type="entry name" value="INNER MEMBRANE TRANSPORT PERMEASE YADH"/>
    <property type="match status" value="1"/>
</dbReference>
<proteinExistence type="inferred from homology"/>
<sequence>MSQQTTPTVTRSHPSPFIGFRSLLSKEIQRFLRVAGQTIFSPLISSSLYLLIFGVNLAERIDTQAGVGYLQFIIPGLIAMGLLNNSFQNAASSIITSKFHGDFQDLRVVPLTPLQIIWAYACAATVRGVVIGIGITFVGQIFHIVTHGSLLGIAHPLWLLFFATCSGITFACLGLCVAIYARSFDQVNAVSTFVLLPLIYLGGVFFSLEIMPAFWQTISYFNPLLYLINGMRYAFLGVSDIGVFHAMGLALVFVGVAYAIAFRAVKNGYYGRF</sequence>
<feature type="transmembrane region" description="Helical" evidence="5">
    <location>
        <begin position="244"/>
        <end position="265"/>
    </location>
</feature>
<dbReference type="AlphaFoldDB" id="A0A7W7Y5Z6"/>
<dbReference type="InterPro" id="IPR013525">
    <property type="entry name" value="ABC2_TM"/>
</dbReference>
<name>A0A7W7Y5Z6_9BACT</name>
<keyword evidence="5" id="KW-0813">Transport</keyword>
<evidence type="ECO:0000259" key="6">
    <source>
        <dbReference type="PROSITE" id="PS51012"/>
    </source>
</evidence>
<gene>
    <name evidence="7" type="ORF">HNR37_001965</name>
</gene>
<feature type="domain" description="ABC transmembrane type-2" evidence="6">
    <location>
        <begin position="33"/>
        <end position="268"/>
    </location>
</feature>
<dbReference type="RefSeq" id="WP_183733490.1">
    <property type="nucleotide sequence ID" value="NZ_JACHID010000013.1"/>
</dbReference>
<evidence type="ECO:0000256" key="2">
    <source>
        <dbReference type="ARBA" id="ARBA00022692"/>
    </source>
</evidence>
<dbReference type="PIRSF" id="PIRSF006648">
    <property type="entry name" value="DrrB"/>
    <property type="match status" value="1"/>
</dbReference>
<keyword evidence="2 5" id="KW-0812">Transmembrane</keyword>
<keyword evidence="5" id="KW-1003">Cell membrane</keyword>
<accession>A0A7W7Y5Z6</accession>
<keyword evidence="3 5" id="KW-1133">Transmembrane helix</keyword>
<dbReference type="Pfam" id="PF01061">
    <property type="entry name" value="ABC2_membrane"/>
    <property type="match status" value="1"/>
</dbReference>
<keyword evidence="8" id="KW-1185">Reference proteome</keyword>
<feature type="transmembrane region" description="Helical" evidence="5">
    <location>
        <begin position="187"/>
        <end position="208"/>
    </location>
</feature>
<dbReference type="GO" id="GO:0043190">
    <property type="term" value="C:ATP-binding cassette (ABC) transporter complex"/>
    <property type="evidence" value="ECO:0007669"/>
    <property type="project" value="InterPro"/>
</dbReference>
<dbReference type="GO" id="GO:0140359">
    <property type="term" value="F:ABC-type transporter activity"/>
    <property type="evidence" value="ECO:0007669"/>
    <property type="project" value="InterPro"/>
</dbReference>
<feature type="transmembrane region" description="Helical" evidence="5">
    <location>
        <begin position="157"/>
        <end position="181"/>
    </location>
</feature>
<evidence type="ECO:0000256" key="4">
    <source>
        <dbReference type="ARBA" id="ARBA00023136"/>
    </source>
</evidence>
<feature type="transmembrane region" description="Helical" evidence="5">
    <location>
        <begin position="117"/>
        <end position="145"/>
    </location>
</feature>
<protein>
    <recommendedName>
        <fullName evidence="5">Transport permease protein</fullName>
    </recommendedName>
</protein>
<dbReference type="PROSITE" id="PS51012">
    <property type="entry name" value="ABC_TM2"/>
    <property type="match status" value="1"/>
</dbReference>
<dbReference type="PRINTS" id="PR00164">
    <property type="entry name" value="ABC2TRNSPORT"/>
</dbReference>
<evidence type="ECO:0000256" key="3">
    <source>
        <dbReference type="ARBA" id="ARBA00022989"/>
    </source>
</evidence>
<evidence type="ECO:0000256" key="5">
    <source>
        <dbReference type="RuleBase" id="RU361157"/>
    </source>
</evidence>
<feature type="transmembrane region" description="Helical" evidence="5">
    <location>
        <begin position="65"/>
        <end position="83"/>
    </location>
</feature>
<dbReference type="InterPro" id="IPR000412">
    <property type="entry name" value="ABC_2_transport"/>
</dbReference>
<comment type="caution">
    <text evidence="7">The sequence shown here is derived from an EMBL/GenBank/DDBJ whole genome shotgun (WGS) entry which is preliminary data.</text>
</comment>
<keyword evidence="4 5" id="KW-0472">Membrane</keyword>
<evidence type="ECO:0000256" key="1">
    <source>
        <dbReference type="ARBA" id="ARBA00004141"/>
    </source>
</evidence>
<evidence type="ECO:0000313" key="8">
    <source>
        <dbReference type="Proteomes" id="UP000528322"/>
    </source>
</evidence>
<organism evidence="7 8">
    <name type="scientific">Desulfurispira natronophila</name>
    <dbReference type="NCBI Taxonomy" id="682562"/>
    <lineage>
        <taxon>Bacteria</taxon>
        <taxon>Pseudomonadati</taxon>
        <taxon>Chrysiogenota</taxon>
        <taxon>Chrysiogenia</taxon>
        <taxon>Chrysiogenales</taxon>
        <taxon>Chrysiogenaceae</taxon>
        <taxon>Desulfurispira</taxon>
    </lineage>
</organism>
<comment type="subcellular location">
    <subcellularLocation>
        <location evidence="5">Cell membrane</location>
        <topology evidence="5">Multi-pass membrane protein</topology>
    </subcellularLocation>
    <subcellularLocation>
        <location evidence="1">Membrane</location>
        <topology evidence="1">Multi-pass membrane protein</topology>
    </subcellularLocation>
</comment>
<dbReference type="InterPro" id="IPR052522">
    <property type="entry name" value="ABC-2_transport_permease"/>
</dbReference>
<dbReference type="EMBL" id="JACHID010000013">
    <property type="protein sequence ID" value="MBB5022627.1"/>
    <property type="molecule type" value="Genomic_DNA"/>
</dbReference>
<dbReference type="Proteomes" id="UP000528322">
    <property type="component" value="Unassembled WGS sequence"/>
</dbReference>
<reference evidence="7 8" key="1">
    <citation type="submission" date="2020-08" db="EMBL/GenBank/DDBJ databases">
        <title>Genomic Encyclopedia of Type Strains, Phase IV (KMG-IV): sequencing the most valuable type-strain genomes for metagenomic binning, comparative biology and taxonomic classification.</title>
        <authorList>
            <person name="Goeker M."/>
        </authorList>
    </citation>
    <scope>NUCLEOTIDE SEQUENCE [LARGE SCALE GENOMIC DNA]</scope>
    <source>
        <strain evidence="7 8">DSM 22071</strain>
    </source>
</reference>
<evidence type="ECO:0000313" key="7">
    <source>
        <dbReference type="EMBL" id="MBB5022627.1"/>
    </source>
</evidence>
<dbReference type="InterPro" id="IPR047817">
    <property type="entry name" value="ABC2_TM_bact-type"/>
</dbReference>